<dbReference type="GO" id="GO:0007059">
    <property type="term" value="P:chromosome segregation"/>
    <property type="evidence" value="ECO:0007669"/>
    <property type="project" value="UniProtKB-KW"/>
</dbReference>
<sequence>MELSSEPQNLNPTIYERTEDRIIQESDYDNDVRDEIDRREIFDLIRSINDPEHPLTLEELHVVDLDGITIDNQTNTVQVQFRPTIPHCSMATLIGLSIRAKLLYTLPTRYKVGVNIFEGAHIQESQINKQLNDKERVTAALENQHLRAVVNRCITTSES</sequence>
<dbReference type="GO" id="GO:0051604">
    <property type="term" value="P:protein maturation"/>
    <property type="evidence" value="ECO:0007669"/>
    <property type="project" value="InterPro"/>
</dbReference>
<keyword evidence="2" id="KW-0159">Chromosome partition</keyword>
<evidence type="ECO:0000256" key="1">
    <source>
        <dbReference type="ARBA" id="ARBA00010381"/>
    </source>
</evidence>
<evidence type="ECO:0000313" key="7">
    <source>
        <dbReference type="EMBL" id="CAF1496508.1"/>
    </source>
</evidence>
<dbReference type="Proteomes" id="UP000663823">
    <property type="component" value="Unassembled WGS sequence"/>
</dbReference>
<dbReference type="Proteomes" id="UP000663836">
    <property type="component" value="Unassembled WGS sequence"/>
</dbReference>
<dbReference type="Gene3D" id="3.30.300.130">
    <property type="entry name" value="Fe-S cluster assembly (FSCA)"/>
    <property type="match status" value="1"/>
</dbReference>
<proteinExistence type="inferred from homology"/>
<name>A0A815DP63_9BILA</name>
<dbReference type="OrthoDB" id="2746at2759"/>
<evidence type="ECO:0000313" key="6">
    <source>
        <dbReference type="EMBL" id="CAF1300100.1"/>
    </source>
</evidence>
<dbReference type="Proteomes" id="UP000663882">
    <property type="component" value="Unassembled WGS sequence"/>
</dbReference>
<dbReference type="EMBL" id="CAJOBE010001572">
    <property type="protein sequence ID" value="CAF3755688.1"/>
    <property type="molecule type" value="Genomic_DNA"/>
</dbReference>
<dbReference type="InterPro" id="IPR039796">
    <property type="entry name" value="MIP18"/>
</dbReference>
<dbReference type="EMBL" id="CAJNOO010002830">
    <property type="protein sequence ID" value="CAF1300100.1"/>
    <property type="molecule type" value="Genomic_DNA"/>
</dbReference>
<evidence type="ECO:0000313" key="4">
    <source>
        <dbReference type="EMBL" id="CAF1170988.1"/>
    </source>
</evidence>
<keyword evidence="11" id="KW-1185">Reference proteome</keyword>
<protein>
    <recommendedName>
        <fullName evidence="3">MIP18 family-like domain-containing protein</fullName>
    </recommendedName>
</protein>
<comment type="similarity">
    <text evidence="1">Belongs to the MIP18 family.</text>
</comment>
<reference evidence="6" key="1">
    <citation type="submission" date="2021-02" db="EMBL/GenBank/DDBJ databases">
        <authorList>
            <person name="Nowell W R."/>
        </authorList>
    </citation>
    <scope>NUCLEOTIDE SEQUENCE</scope>
</reference>
<dbReference type="InterPro" id="IPR002744">
    <property type="entry name" value="MIP18-like"/>
</dbReference>
<dbReference type="EMBL" id="CAJNOT010001249">
    <property type="protein sequence ID" value="CAF1170988.1"/>
    <property type="molecule type" value="Genomic_DNA"/>
</dbReference>
<accession>A0A815DP63</accession>
<evidence type="ECO:0000313" key="11">
    <source>
        <dbReference type="Proteomes" id="UP000663870"/>
    </source>
</evidence>
<dbReference type="EMBL" id="CAJOAX010000930">
    <property type="protein sequence ID" value="CAF3667786.1"/>
    <property type="molecule type" value="Genomic_DNA"/>
</dbReference>
<comment type="caution">
    <text evidence="6">The sequence shown here is derived from an EMBL/GenBank/DDBJ whole genome shotgun (WGS) entry which is preliminary data.</text>
</comment>
<evidence type="ECO:0000313" key="12">
    <source>
        <dbReference type="Proteomes" id="UP000663882"/>
    </source>
</evidence>
<evidence type="ECO:0000313" key="8">
    <source>
        <dbReference type="EMBL" id="CAF3667786.1"/>
    </source>
</evidence>
<dbReference type="EMBL" id="CAJOBD010004667">
    <property type="protein sequence ID" value="CAF4003896.1"/>
    <property type="molecule type" value="Genomic_DNA"/>
</dbReference>
<evidence type="ECO:0000313" key="5">
    <source>
        <dbReference type="EMBL" id="CAF1288024.1"/>
    </source>
</evidence>
<dbReference type="InterPro" id="IPR034904">
    <property type="entry name" value="FSCA_dom_sf"/>
</dbReference>
<dbReference type="Gene3D" id="6.10.250.1280">
    <property type="match status" value="1"/>
</dbReference>
<feature type="domain" description="MIP18 family-like" evidence="3">
    <location>
        <begin position="39"/>
        <end position="115"/>
    </location>
</feature>
<dbReference type="SUPFAM" id="SSF117916">
    <property type="entry name" value="Fe-S cluster assembly (FSCA) domain-like"/>
    <property type="match status" value="1"/>
</dbReference>
<dbReference type="PANTHER" id="PTHR12377:SF0">
    <property type="entry name" value="CYTOSOLIC IRON-SULFUR ASSEMBLY COMPONENT 2B"/>
    <property type="match status" value="1"/>
</dbReference>
<evidence type="ECO:0000313" key="10">
    <source>
        <dbReference type="EMBL" id="CAF4003896.1"/>
    </source>
</evidence>
<dbReference type="Proteomes" id="UP000663864">
    <property type="component" value="Unassembled WGS sequence"/>
</dbReference>
<dbReference type="EMBL" id="CAJNOU010002082">
    <property type="protein sequence ID" value="CAF1288024.1"/>
    <property type="molecule type" value="Genomic_DNA"/>
</dbReference>
<dbReference type="Proteomes" id="UP000663874">
    <property type="component" value="Unassembled WGS sequence"/>
</dbReference>
<dbReference type="Proteomes" id="UP000663870">
    <property type="component" value="Unassembled WGS sequence"/>
</dbReference>
<organism evidence="6 12">
    <name type="scientific">Rotaria sordida</name>
    <dbReference type="NCBI Taxonomy" id="392033"/>
    <lineage>
        <taxon>Eukaryota</taxon>
        <taxon>Metazoa</taxon>
        <taxon>Spiralia</taxon>
        <taxon>Gnathifera</taxon>
        <taxon>Rotifera</taxon>
        <taxon>Eurotatoria</taxon>
        <taxon>Bdelloidea</taxon>
        <taxon>Philodinida</taxon>
        <taxon>Philodinidae</taxon>
        <taxon>Rotaria</taxon>
    </lineage>
</organism>
<dbReference type="Proteomes" id="UP000663889">
    <property type="component" value="Unassembled WGS sequence"/>
</dbReference>
<gene>
    <name evidence="9" type="ORF">FNK824_LOCUS12505</name>
    <name evidence="10" type="ORF">JBS370_LOCUS26438</name>
    <name evidence="7" type="ORF">JXQ802_LOCUS40159</name>
    <name evidence="8" type="ORF">OTI717_LOCUS10352</name>
    <name evidence="6" type="ORF">RFH988_LOCUS29676</name>
    <name evidence="5" type="ORF">SEV965_LOCUS25617</name>
    <name evidence="4" type="ORF">ZHD862_LOCUS21211</name>
</gene>
<evidence type="ECO:0000313" key="9">
    <source>
        <dbReference type="EMBL" id="CAF3755688.1"/>
    </source>
</evidence>
<dbReference type="FunFam" id="3.30.300.130:FF:000005">
    <property type="entry name" value="Mitotic spindle-associated mmxd complex subunit"/>
    <property type="match status" value="1"/>
</dbReference>
<evidence type="ECO:0000259" key="3">
    <source>
        <dbReference type="Pfam" id="PF01883"/>
    </source>
</evidence>
<dbReference type="AlphaFoldDB" id="A0A815DP63"/>
<dbReference type="Pfam" id="PF01883">
    <property type="entry name" value="FeS_assembly_P"/>
    <property type="match status" value="1"/>
</dbReference>
<dbReference type="EMBL" id="CAJNOL010002397">
    <property type="protein sequence ID" value="CAF1496508.1"/>
    <property type="molecule type" value="Genomic_DNA"/>
</dbReference>
<evidence type="ECO:0000256" key="2">
    <source>
        <dbReference type="ARBA" id="ARBA00022829"/>
    </source>
</evidence>
<dbReference type="GO" id="GO:0097361">
    <property type="term" value="C:cytosolic [4Fe-4S] assembly targeting complex"/>
    <property type="evidence" value="ECO:0007669"/>
    <property type="project" value="TreeGrafter"/>
</dbReference>
<dbReference type="PANTHER" id="PTHR12377">
    <property type="entry name" value="CYTOSOLIC IRON-SULFUR ASSEMBLY COMPONENT 2B-RELATED"/>
    <property type="match status" value="1"/>
</dbReference>